<evidence type="ECO:0000313" key="14">
    <source>
        <dbReference type="EMBL" id="JAT12441.1"/>
    </source>
</evidence>
<evidence type="ECO:0000256" key="4">
    <source>
        <dbReference type="ARBA" id="ARBA00022729"/>
    </source>
</evidence>
<keyword evidence="10" id="KW-0812">Transmembrane</keyword>
<keyword evidence="8" id="KW-0325">Glycoprotein</keyword>
<sequence length="663" mass="75892">MFRQFVVCNVIFMFIIVFLKPSSSADLSPDRKKLYHDIVSGRGLYYGFTKIKELNGTNFKTVVFEKERHKLWLVEFYNSWCGHCHRFAPTWKTLASNAYEWRDTVGIGAVDCANDGNNQLCRDMEVMYYPMIKLFPPKSEITFLGEDFPKGTVEEMLRNVTIKLKTYHTTEEGPEGLHLKPITDGDLASVWSSVPSNSVFLVLVFEPENATVGSELALDLSRTREVQVRLISPNNPGLAHIVGVERGANRVVVLERGNQHTALPLTEHTRVGLNKAVRQFLVDRGVDVPLELPPVEVILPEDINIGDVMSVMQQEDEIKKKLHTTALSSIVFQLDLEGAIRYSLKNEVPLHKNITGERLTALKNYMNILIKYFPFGQQGIDFLRKLNENALEGRSEVSGREFRQNFLRIEEEYKPFLPKQGWIGCQGSNPQYRGYPCSLWTMFHTLTVHEETREGNSTGKQPKVLSTMAGYVKNFFTCSECAGHFTEMAKTMRGNVSTHEDSVIWLWKAHNNVNRRLAGDATEDPKHKKIQFPSTEACPKCRAADDSWNKAEVLTFLRNMYMNIIYLQEEDLSTTTTVATPAEPSVYDRNLRHEVFEEEQGYKHRLLDDNTKRTLWGFNIFDISICVVLYVCSAGILILVCIKFVFKRSYRKKPYIHDILSKV</sequence>
<dbReference type="InterPro" id="IPR013766">
    <property type="entry name" value="Thioredoxin_domain"/>
</dbReference>
<evidence type="ECO:0000256" key="11">
    <source>
        <dbReference type="SAM" id="SignalP"/>
    </source>
</evidence>
<dbReference type="FunFam" id="1.20.120.310:FF:000001">
    <property type="entry name" value="Sulfhydryl oxidase"/>
    <property type="match status" value="1"/>
</dbReference>
<dbReference type="SUPFAM" id="SSF69000">
    <property type="entry name" value="FAD-dependent thiol oxidase"/>
    <property type="match status" value="1"/>
</dbReference>
<dbReference type="PANTHER" id="PTHR22897">
    <property type="entry name" value="QUIESCIN Q6-RELATED SULFHYDRYL OXIDASE"/>
    <property type="match status" value="1"/>
</dbReference>
<evidence type="ECO:0000256" key="2">
    <source>
        <dbReference type="ARBA" id="ARBA00006041"/>
    </source>
</evidence>
<evidence type="ECO:0000256" key="7">
    <source>
        <dbReference type="ARBA" id="ARBA00023157"/>
    </source>
</evidence>
<dbReference type="Gene3D" id="3.40.30.10">
    <property type="entry name" value="Glutaredoxin"/>
    <property type="match status" value="2"/>
</dbReference>
<evidence type="ECO:0000256" key="10">
    <source>
        <dbReference type="RuleBase" id="RU371123"/>
    </source>
</evidence>
<dbReference type="FunFam" id="1.20.120.1960:FF:000001">
    <property type="entry name" value="Sulfhydryl oxidase"/>
    <property type="match status" value="1"/>
</dbReference>
<keyword evidence="10" id="KW-0472">Membrane</keyword>
<reference evidence="14" key="1">
    <citation type="submission" date="2015-11" db="EMBL/GenBank/DDBJ databases">
        <title>De novo transcriptome assembly of four potential Pierce s Disease insect vectors from Arizona vineyards.</title>
        <authorList>
            <person name="Tassone E.E."/>
        </authorList>
    </citation>
    <scope>NUCLEOTIDE SEQUENCE</scope>
</reference>
<dbReference type="GO" id="GO:0003756">
    <property type="term" value="F:protein disulfide isomerase activity"/>
    <property type="evidence" value="ECO:0007669"/>
    <property type="project" value="TreeGrafter"/>
</dbReference>
<dbReference type="GO" id="GO:0016971">
    <property type="term" value="F:flavin-dependent sulfhydryl oxidase activity"/>
    <property type="evidence" value="ECO:0007669"/>
    <property type="project" value="InterPro"/>
</dbReference>
<dbReference type="InterPro" id="IPR036249">
    <property type="entry name" value="Thioredoxin-like_sf"/>
</dbReference>
<keyword evidence="4 11" id="KW-0732">Signal</keyword>
<comment type="similarity">
    <text evidence="2">Belongs to the quiescin-sulfhydryl oxidase (QSOX) family.</text>
</comment>
<comment type="catalytic activity">
    <reaction evidence="9 10">
        <text>2 R'C(R)SH + O2 = R'C(R)S-S(R)CR' + H2O2</text>
        <dbReference type="Rhea" id="RHEA:17357"/>
        <dbReference type="ChEBI" id="CHEBI:15379"/>
        <dbReference type="ChEBI" id="CHEBI:16240"/>
        <dbReference type="ChEBI" id="CHEBI:16520"/>
        <dbReference type="ChEBI" id="CHEBI:17412"/>
        <dbReference type="EC" id="1.8.3.2"/>
    </reaction>
</comment>
<evidence type="ECO:0000256" key="6">
    <source>
        <dbReference type="ARBA" id="ARBA00023002"/>
    </source>
</evidence>
<dbReference type="InterPro" id="IPR036774">
    <property type="entry name" value="ERV/ALR_sulphydryl_oxid_sf"/>
</dbReference>
<evidence type="ECO:0000259" key="12">
    <source>
        <dbReference type="PROSITE" id="PS51324"/>
    </source>
</evidence>
<accession>A0A1B6KLZ5</accession>
<evidence type="ECO:0000259" key="13">
    <source>
        <dbReference type="PROSITE" id="PS51352"/>
    </source>
</evidence>
<evidence type="ECO:0000256" key="5">
    <source>
        <dbReference type="ARBA" id="ARBA00022827"/>
    </source>
</evidence>
<dbReference type="Gene3D" id="1.20.120.1960">
    <property type="entry name" value="QSOX sulfhydryl oxidase domain"/>
    <property type="match status" value="1"/>
</dbReference>
<dbReference type="Gene3D" id="1.20.120.310">
    <property type="entry name" value="ERV/ALR sulfhydryl oxidase domain"/>
    <property type="match status" value="1"/>
</dbReference>
<dbReference type="PANTHER" id="PTHR22897:SF8">
    <property type="entry name" value="SULFHYDRYL OXIDASE"/>
    <property type="match status" value="1"/>
</dbReference>
<dbReference type="Pfam" id="PF04777">
    <property type="entry name" value="Evr1_Alr"/>
    <property type="match status" value="1"/>
</dbReference>
<feature type="transmembrane region" description="Helical" evidence="10">
    <location>
        <begin position="627"/>
        <end position="646"/>
    </location>
</feature>
<keyword evidence="6 10" id="KW-0560">Oxidoreductase</keyword>
<dbReference type="PROSITE" id="PS51352">
    <property type="entry name" value="THIOREDOXIN_2"/>
    <property type="match status" value="1"/>
</dbReference>
<proteinExistence type="inferred from homology"/>
<evidence type="ECO:0000256" key="1">
    <source>
        <dbReference type="ARBA" id="ARBA00001974"/>
    </source>
</evidence>
<keyword evidence="7" id="KW-1015">Disulfide bond</keyword>
<dbReference type="InterPro" id="IPR017905">
    <property type="entry name" value="ERV/ALR_sulphydryl_oxidase"/>
</dbReference>
<dbReference type="GO" id="GO:0006457">
    <property type="term" value="P:protein folding"/>
    <property type="evidence" value="ECO:0007669"/>
    <property type="project" value="TreeGrafter"/>
</dbReference>
<feature type="domain" description="Thioredoxin" evidence="13">
    <location>
        <begin position="22"/>
        <end position="166"/>
    </location>
</feature>
<dbReference type="SUPFAM" id="SSF52833">
    <property type="entry name" value="Thioredoxin-like"/>
    <property type="match status" value="1"/>
</dbReference>
<keyword evidence="5 10" id="KW-0274">FAD</keyword>
<dbReference type="Pfam" id="PF00085">
    <property type="entry name" value="Thioredoxin"/>
    <property type="match status" value="1"/>
</dbReference>
<dbReference type="EC" id="1.8.3.2" evidence="10"/>
<gene>
    <name evidence="14" type="ORF">g.9828</name>
</gene>
<dbReference type="InterPro" id="IPR042568">
    <property type="entry name" value="QSOX_FAD-bd_sf"/>
</dbReference>
<evidence type="ECO:0000256" key="9">
    <source>
        <dbReference type="ARBA" id="ARBA00048864"/>
    </source>
</evidence>
<keyword evidence="10" id="KW-1133">Transmembrane helix</keyword>
<dbReference type="PROSITE" id="PS00194">
    <property type="entry name" value="THIOREDOXIN_1"/>
    <property type="match status" value="1"/>
</dbReference>
<dbReference type="Pfam" id="PF18371">
    <property type="entry name" value="FAD_SOX"/>
    <property type="match status" value="1"/>
</dbReference>
<dbReference type="GO" id="GO:0005615">
    <property type="term" value="C:extracellular space"/>
    <property type="evidence" value="ECO:0007669"/>
    <property type="project" value="TreeGrafter"/>
</dbReference>
<feature type="signal peptide" evidence="11">
    <location>
        <begin position="1"/>
        <end position="25"/>
    </location>
</feature>
<feature type="chain" id="PRO_5008586704" description="Sulfhydryl oxidase" evidence="11">
    <location>
        <begin position="26"/>
        <end position="663"/>
    </location>
</feature>
<dbReference type="InterPro" id="IPR039798">
    <property type="entry name" value="Sulfhydryl_oxidase"/>
</dbReference>
<dbReference type="EMBL" id="GEBQ01027536">
    <property type="protein sequence ID" value="JAT12441.1"/>
    <property type="molecule type" value="Transcribed_RNA"/>
</dbReference>
<dbReference type="InterPro" id="IPR017937">
    <property type="entry name" value="Thioredoxin_CS"/>
</dbReference>
<dbReference type="InterPro" id="IPR040986">
    <property type="entry name" value="QSOX_FAD-bd_dom"/>
</dbReference>
<dbReference type="AlphaFoldDB" id="A0A1B6KLZ5"/>
<dbReference type="GO" id="GO:0000139">
    <property type="term" value="C:Golgi membrane"/>
    <property type="evidence" value="ECO:0007669"/>
    <property type="project" value="TreeGrafter"/>
</dbReference>
<protein>
    <recommendedName>
        <fullName evidence="10">Sulfhydryl oxidase</fullName>
        <ecNumber evidence="10">1.8.3.2</ecNumber>
    </recommendedName>
</protein>
<keyword evidence="3 10" id="KW-0285">Flavoprotein</keyword>
<dbReference type="PROSITE" id="PS51324">
    <property type="entry name" value="ERV_ALR"/>
    <property type="match status" value="1"/>
</dbReference>
<organism evidence="14">
    <name type="scientific">Graphocephala atropunctata</name>
    <dbReference type="NCBI Taxonomy" id="36148"/>
    <lineage>
        <taxon>Eukaryota</taxon>
        <taxon>Metazoa</taxon>
        <taxon>Ecdysozoa</taxon>
        <taxon>Arthropoda</taxon>
        <taxon>Hexapoda</taxon>
        <taxon>Insecta</taxon>
        <taxon>Pterygota</taxon>
        <taxon>Neoptera</taxon>
        <taxon>Paraneoptera</taxon>
        <taxon>Hemiptera</taxon>
        <taxon>Auchenorrhyncha</taxon>
        <taxon>Membracoidea</taxon>
        <taxon>Cicadellidae</taxon>
        <taxon>Cicadellinae</taxon>
        <taxon>Cicadellini</taxon>
        <taxon>Graphocephala</taxon>
    </lineage>
</organism>
<name>A0A1B6KLZ5_9HEMI</name>
<feature type="domain" description="ERV/ALR sulfhydryl oxidase" evidence="12">
    <location>
        <begin position="428"/>
        <end position="531"/>
    </location>
</feature>
<comment type="cofactor">
    <cofactor evidence="1 10">
        <name>FAD</name>
        <dbReference type="ChEBI" id="CHEBI:57692"/>
    </cofactor>
</comment>
<evidence type="ECO:0000256" key="8">
    <source>
        <dbReference type="ARBA" id="ARBA00023180"/>
    </source>
</evidence>
<evidence type="ECO:0000256" key="3">
    <source>
        <dbReference type="ARBA" id="ARBA00022630"/>
    </source>
</evidence>